<name>A0ABP0TLM2_9BRYO</name>
<keyword evidence="4" id="KW-0804">Transcription</keyword>
<feature type="region of interest" description="Disordered" evidence="6">
    <location>
        <begin position="591"/>
        <end position="628"/>
    </location>
</feature>
<feature type="region of interest" description="Disordered" evidence="6">
    <location>
        <begin position="534"/>
        <end position="563"/>
    </location>
</feature>
<evidence type="ECO:0000256" key="5">
    <source>
        <dbReference type="ARBA" id="ARBA00023242"/>
    </source>
</evidence>
<evidence type="ECO:0000313" key="8">
    <source>
        <dbReference type="EMBL" id="CAK9199691.1"/>
    </source>
</evidence>
<accession>A0ABP0TLM2</accession>
<dbReference type="InterPro" id="IPR036576">
    <property type="entry name" value="WRKY_dom_sf"/>
</dbReference>
<dbReference type="InterPro" id="IPR003657">
    <property type="entry name" value="WRKY_dom"/>
</dbReference>
<reference evidence="8" key="1">
    <citation type="submission" date="2024-02" db="EMBL/GenBank/DDBJ databases">
        <authorList>
            <consortium name="ELIXIR-Norway"/>
            <consortium name="Elixir Norway"/>
        </authorList>
    </citation>
    <scope>NUCLEOTIDE SEQUENCE</scope>
</reference>
<evidence type="ECO:0000256" key="4">
    <source>
        <dbReference type="ARBA" id="ARBA00023163"/>
    </source>
</evidence>
<gene>
    <name evidence="8" type="ORF">CSSPTR1EN2_LOCUS5063</name>
</gene>
<evidence type="ECO:0000256" key="6">
    <source>
        <dbReference type="SAM" id="MobiDB-lite"/>
    </source>
</evidence>
<dbReference type="PANTHER" id="PTHR31282">
    <property type="entry name" value="WRKY TRANSCRIPTION FACTOR 21-RELATED"/>
    <property type="match status" value="1"/>
</dbReference>
<organism evidence="8 9">
    <name type="scientific">Sphagnum troendelagicum</name>
    <dbReference type="NCBI Taxonomy" id="128251"/>
    <lineage>
        <taxon>Eukaryota</taxon>
        <taxon>Viridiplantae</taxon>
        <taxon>Streptophyta</taxon>
        <taxon>Embryophyta</taxon>
        <taxon>Bryophyta</taxon>
        <taxon>Sphagnophytina</taxon>
        <taxon>Sphagnopsida</taxon>
        <taxon>Sphagnales</taxon>
        <taxon>Sphagnaceae</taxon>
        <taxon>Sphagnum</taxon>
    </lineage>
</organism>
<keyword evidence="5" id="KW-0539">Nucleus</keyword>
<dbReference type="EMBL" id="OZ019904">
    <property type="protein sequence ID" value="CAK9199691.1"/>
    <property type="molecule type" value="Genomic_DNA"/>
</dbReference>
<keyword evidence="3" id="KW-0238">DNA-binding</keyword>
<dbReference type="SMART" id="SM00774">
    <property type="entry name" value="WRKY"/>
    <property type="match status" value="1"/>
</dbReference>
<sequence>MDNFREGMMRLGAGNWSQEQCVEKVEEMLRRAIIHQEDLWGMLMLHSSDQDHQLGPSSSTMMQMRDRLPGVSGENVNCDQVCIIPPIIFRALKAKLENSMDWSHLALCRLKEILSKTVSAPSCVDPAMTAPAATLVIDSSAAGIRQLAMRFRGQYEDLPIKPESRMTQTSSVMKQAPAPGISSSSSKLKLHTPLSPLHVPLIQENLSSSPHPFTAGQQLFSCFSAGRSGPSTVAESPLSSYLFAGIDHMNIPNSAAAPTAIAAGDQSVLTSESLNLQAGDVVPMPQQLLMDSTDPWPAVHASGELFLSGNFADPVLTREHHLQSGQSCMTSSTTCRSLDAAPHDAAIRSYDQLSGAAAAGAEAFKLAATRGKTENSEQRVPEASAASYIERASLKTGNPIRPAKRERDQQASAEVEHKYSEVQYQRLGDEGKKGIPDDGHRGWKKYGNKTIQNANFCRGYYKCSVKECNAKKTVQPTDEDPSLFEVTYVGEHTCSSSSNAGSAAHRRKRLQRMSIKAVTTAAGAVVATENNDSRVFSSAVNTSPTATPTTTNAGTTAAAETSWSRDQWQIIPTTGRSSQQQQVFTTAVTTTTITQGGSSDVEELETSIEGRGSTDSTSTSCTAASDDDDDWARNLEAAAAAADEDGGDQTDDIDSYLNGSSADGSGYALISGYLQNDDGLNNSKHLSDSSESLWTDLMQSSENLTAQISNLLTIELQS</sequence>
<protein>
    <recommendedName>
        <fullName evidence="7">WRKY domain-containing protein</fullName>
    </recommendedName>
</protein>
<feature type="domain" description="WRKY" evidence="7">
    <location>
        <begin position="443"/>
        <end position="497"/>
    </location>
</feature>
<dbReference type="Pfam" id="PF03106">
    <property type="entry name" value="WRKY"/>
    <property type="match status" value="1"/>
</dbReference>
<proteinExistence type="predicted"/>
<evidence type="ECO:0000256" key="1">
    <source>
        <dbReference type="ARBA" id="ARBA00004123"/>
    </source>
</evidence>
<dbReference type="PROSITE" id="PS50811">
    <property type="entry name" value="WRKY"/>
    <property type="match status" value="1"/>
</dbReference>
<evidence type="ECO:0000256" key="2">
    <source>
        <dbReference type="ARBA" id="ARBA00023015"/>
    </source>
</evidence>
<comment type="subcellular location">
    <subcellularLocation>
        <location evidence="1">Nucleus</location>
    </subcellularLocation>
</comment>
<dbReference type="SUPFAM" id="SSF118290">
    <property type="entry name" value="WRKY DNA-binding domain"/>
    <property type="match status" value="1"/>
</dbReference>
<evidence type="ECO:0000313" key="9">
    <source>
        <dbReference type="Proteomes" id="UP001497512"/>
    </source>
</evidence>
<keyword evidence="9" id="KW-1185">Reference proteome</keyword>
<evidence type="ECO:0000256" key="3">
    <source>
        <dbReference type="ARBA" id="ARBA00023125"/>
    </source>
</evidence>
<feature type="compositionally biased region" description="Low complexity" evidence="6">
    <location>
        <begin position="537"/>
        <end position="562"/>
    </location>
</feature>
<dbReference type="Gene3D" id="2.20.25.80">
    <property type="entry name" value="WRKY domain"/>
    <property type="match status" value="1"/>
</dbReference>
<dbReference type="InterPro" id="IPR044810">
    <property type="entry name" value="WRKY_plant"/>
</dbReference>
<keyword evidence="2" id="KW-0805">Transcription regulation</keyword>
<dbReference type="Proteomes" id="UP001497512">
    <property type="component" value="Chromosome 12"/>
</dbReference>
<feature type="compositionally biased region" description="Low complexity" evidence="6">
    <location>
        <begin position="613"/>
        <end position="624"/>
    </location>
</feature>
<evidence type="ECO:0000259" key="7">
    <source>
        <dbReference type="PROSITE" id="PS50811"/>
    </source>
</evidence>